<keyword evidence="1" id="KW-0472">Membrane</keyword>
<gene>
    <name evidence="2" type="ORF">PRUPE_7G062400</name>
</gene>
<accession>A0A251NAM6</accession>
<proteinExistence type="predicted"/>
<name>A0A251NAM6_PRUPE</name>
<dbReference type="AlphaFoldDB" id="A0A251NAM6"/>
<feature type="transmembrane region" description="Helical" evidence="1">
    <location>
        <begin position="7"/>
        <end position="27"/>
    </location>
</feature>
<evidence type="ECO:0000313" key="2">
    <source>
        <dbReference type="EMBL" id="ONH95304.1"/>
    </source>
</evidence>
<protein>
    <submittedName>
        <fullName evidence="2">Uncharacterized protein</fullName>
    </submittedName>
</protein>
<reference evidence="2 3" key="1">
    <citation type="journal article" date="2013" name="Nat. Genet.">
        <title>The high-quality draft genome of peach (Prunus persica) identifies unique patterns of genetic diversity, domestication and genome evolution.</title>
        <authorList>
            <consortium name="International Peach Genome Initiative"/>
            <person name="Verde I."/>
            <person name="Abbott A.G."/>
            <person name="Scalabrin S."/>
            <person name="Jung S."/>
            <person name="Shu S."/>
            <person name="Marroni F."/>
            <person name="Zhebentyayeva T."/>
            <person name="Dettori M.T."/>
            <person name="Grimwood J."/>
            <person name="Cattonaro F."/>
            <person name="Zuccolo A."/>
            <person name="Rossini L."/>
            <person name="Jenkins J."/>
            <person name="Vendramin E."/>
            <person name="Meisel L.A."/>
            <person name="Decroocq V."/>
            <person name="Sosinski B."/>
            <person name="Prochnik S."/>
            <person name="Mitros T."/>
            <person name="Policriti A."/>
            <person name="Cipriani G."/>
            <person name="Dondini L."/>
            <person name="Ficklin S."/>
            <person name="Goodstein D.M."/>
            <person name="Xuan P."/>
            <person name="Del Fabbro C."/>
            <person name="Aramini V."/>
            <person name="Copetti D."/>
            <person name="Gonzalez S."/>
            <person name="Horner D.S."/>
            <person name="Falchi R."/>
            <person name="Lucas S."/>
            <person name="Mica E."/>
            <person name="Maldonado J."/>
            <person name="Lazzari B."/>
            <person name="Bielenberg D."/>
            <person name="Pirona R."/>
            <person name="Miculan M."/>
            <person name="Barakat A."/>
            <person name="Testolin R."/>
            <person name="Stella A."/>
            <person name="Tartarini S."/>
            <person name="Tonutti P."/>
            <person name="Arus P."/>
            <person name="Orellana A."/>
            <person name="Wells C."/>
            <person name="Main D."/>
            <person name="Vizzotto G."/>
            <person name="Silva H."/>
            <person name="Salamini F."/>
            <person name="Schmutz J."/>
            <person name="Morgante M."/>
            <person name="Rokhsar D.S."/>
        </authorList>
    </citation>
    <scope>NUCLEOTIDE SEQUENCE [LARGE SCALE GENOMIC DNA]</scope>
    <source>
        <strain evidence="3">cv. Nemared</strain>
    </source>
</reference>
<organism evidence="2 3">
    <name type="scientific">Prunus persica</name>
    <name type="common">Peach</name>
    <name type="synonym">Amygdalus persica</name>
    <dbReference type="NCBI Taxonomy" id="3760"/>
    <lineage>
        <taxon>Eukaryota</taxon>
        <taxon>Viridiplantae</taxon>
        <taxon>Streptophyta</taxon>
        <taxon>Embryophyta</taxon>
        <taxon>Tracheophyta</taxon>
        <taxon>Spermatophyta</taxon>
        <taxon>Magnoliopsida</taxon>
        <taxon>eudicotyledons</taxon>
        <taxon>Gunneridae</taxon>
        <taxon>Pentapetalae</taxon>
        <taxon>rosids</taxon>
        <taxon>fabids</taxon>
        <taxon>Rosales</taxon>
        <taxon>Rosaceae</taxon>
        <taxon>Amygdaloideae</taxon>
        <taxon>Amygdaleae</taxon>
        <taxon>Prunus</taxon>
    </lineage>
</organism>
<keyword evidence="1" id="KW-0812">Transmembrane</keyword>
<feature type="transmembrane region" description="Helical" evidence="1">
    <location>
        <begin position="158"/>
        <end position="174"/>
    </location>
</feature>
<keyword evidence="1" id="KW-1133">Transmembrane helix</keyword>
<dbReference type="Proteomes" id="UP000006882">
    <property type="component" value="Chromosome G7"/>
</dbReference>
<evidence type="ECO:0000313" key="3">
    <source>
        <dbReference type="Proteomes" id="UP000006882"/>
    </source>
</evidence>
<sequence>MPSLLSIQLYHLLVILAHILLTVGQFIPHPQTPVEVCQKLPTLTIIGVAHQYLVKYQTPMLFLPWIFIITVESTIPLLHFLQPTIILVALTRVQFHLLLKDLLGRAQIYQDEDLLCTHSLLVTASKHKPNKTRCVAADELELVQEMLKYLLMRTDRKDKLPAPYLFILFYFIILL</sequence>
<keyword evidence="3" id="KW-1185">Reference proteome</keyword>
<evidence type="ECO:0000256" key="1">
    <source>
        <dbReference type="SAM" id="Phobius"/>
    </source>
</evidence>
<feature type="transmembrane region" description="Helical" evidence="1">
    <location>
        <begin position="62"/>
        <end position="90"/>
    </location>
</feature>
<dbReference type="EMBL" id="CM007657">
    <property type="protein sequence ID" value="ONH95304.1"/>
    <property type="molecule type" value="Genomic_DNA"/>
</dbReference>
<dbReference type="Gramene" id="ONH95304">
    <property type="protein sequence ID" value="ONH95304"/>
    <property type="gene ID" value="PRUPE_7G062400"/>
</dbReference>